<gene>
    <name evidence="1" type="ORF">A2855_02685</name>
</gene>
<evidence type="ECO:0000313" key="2">
    <source>
        <dbReference type="Proteomes" id="UP000179059"/>
    </source>
</evidence>
<accession>A0A1G2CB65</accession>
<sequence>MNSEIRTCQNCKADFAIESEDFDFYKKIKVPPPTWCPECRMVRRLTFRNDRSLYRRKCDLCRKDMVAMYPPDTKFPVYCRECWYSDAWDPLSYGREVDFSRNFFDQLKDLYDAVPRLALFQINPVNSPFANGMLDSKNVYLAYSIVKSEDIMYSKSIDRSSTVLDSVESVNLEQCYENINSEKNFNSHFVMYAWNCIDSWFLYDCANCKHCILSSNLRNKEYVIRNKQYSKDEYFEELKKFDFGSAKALQDYKAEYAGVRKNALHKFGNILKSVNVTGHNMANAKNAKRCFELYNVENVKYCYRVLDLKDCQDVTYAGWGELYYEHSNGGNRSSNMHFSVWMLENIRDSEYMWTCNSAANLFGCASVKKKEYCILNKQYTPEEYQDLRTKIIAHMNANPHVDPQGRTWRYGEFFPLHFAEPFGYNETVAQELFPLTKEAALKRGYAWKDMDAKGHTATKAPEDLPDSIKDVGDDILQEIIGCAHKGECNEQCTVAFRVIPDELQFYRQKGLPLPRLCPNCRHYERLQRMEPLRLWKRPCQCAGANSENLGWKNGSPHFHGSSHCPNEFQTPYAPDRPEAVYCEQCYQAEVM</sequence>
<dbReference type="AlphaFoldDB" id="A0A1G2CB65"/>
<reference evidence="1 2" key="1">
    <citation type="journal article" date="2016" name="Nat. Commun.">
        <title>Thousands of microbial genomes shed light on interconnected biogeochemical processes in an aquifer system.</title>
        <authorList>
            <person name="Anantharaman K."/>
            <person name="Brown C.T."/>
            <person name="Hug L.A."/>
            <person name="Sharon I."/>
            <person name="Castelle C.J."/>
            <person name="Probst A.J."/>
            <person name="Thomas B.C."/>
            <person name="Singh A."/>
            <person name="Wilkins M.J."/>
            <person name="Karaoz U."/>
            <person name="Brodie E.L."/>
            <person name="Williams K.H."/>
            <person name="Hubbard S.S."/>
            <person name="Banfield J.F."/>
        </authorList>
    </citation>
    <scope>NUCLEOTIDE SEQUENCE [LARGE SCALE GENOMIC DNA]</scope>
</reference>
<dbReference type="STRING" id="1798647.A2855_02685"/>
<protein>
    <recommendedName>
        <fullName evidence="3">Zinc-binding domain-containing protein</fullName>
    </recommendedName>
</protein>
<evidence type="ECO:0008006" key="3">
    <source>
        <dbReference type="Google" id="ProtNLM"/>
    </source>
</evidence>
<name>A0A1G2CB65_9BACT</name>
<organism evidence="1 2">
    <name type="scientific">Candidatus Liptonbacteria bacterium RIFCSPHIGHO2_01_FULL_57_28</name>
    <dbReference type="NCBI Taxonomy" id="1798647"/>
    <lineage>
        <taxon>Bacteria</taxon>
        <taxon>Candidatus Liptoniibacteriota</taxon>
    </lineage>
</organism>
<proteinExistence type="predicted"/>
<dbReference type="Proteomes" id="UP000179059">
    <property type="component" value="Unassembled WGS sequence"/>
</dbReference>
<dbReference type="EMBL" id="MHKX01000009">
    <property type="protein sequence ID" value="OGY98411.1"/>
    <property type="molecule type" value="Genomic_DNA"/>
</dbReference>
<evidence type="ECO:0000313" key="1">
    <source>
        <dbReference type="EMBL" id="OGY98411.1"/>
    </source>
</evidence>
<comment type="caution">
    <text evidence="1">The sequence shown here is derived from an EMBL/GenBank/DDBJ whole genome shotgun (WGS) entry which is preliminary data.</text>
</comment>